<dbReference type="GO" id="GO:0009252">
    <property type="term" value="P:peptidoglycan biosynthetic process"/>
    <property type="evidence" value="ECO:0007669"/>
    <property type="project" value="UniProtKB-UniPathway"/>
</dbReference>
<feature type="active site" description="Proton donor/acceptor" evidence="7">
    <location>
        <position position="125"/>
    </location>
</feature>
<evidence type="ECO:0000256" key="1">
    <source>
        <dbReference type="ARBA" id="ARBA00004752"/>
    </source>
</evidence>
<dbReference type="SUPFAM" id="SSF141523">
    <property type="entry name" value="L,D-transpeptidase catalytic domain-like"/>
    <property type="match status" value="1"/>
</dbReference>
<dbReference type="PANTHER" id="PTHR36699:SF1">
    <property type="entry name" value="L,D-TRANSPEPTIDASE YAFK-RELATED"/>
    <property type="match status" value="1"/>
</dbReference>
<dbReference type="Gene3D" id="2.40.440.10">
    <property type="entry name" value="L,D-transpeptidase catalytic domain-like"/>
    <property type="match status" value="1"/>
</dbReference>
<evidence type="ECO:0000256" key="6">
    <source>
        <dbReference type="ARBA" id="ARBA00023316"/>
    </source>
</evidence>
<dbReference type="PROSITE" id="PS52029">
    <property type="entry name" value="LD_TPASE"/>
    <property type="match status" value="1"/>
</dbReference>
<evidence type="ECO:0000256" key="2">
    <source>
        <dbReference type="ARBA" id="ARBA00005992"/>
    </source>
</evidence>
<dbReference type="Proteomes" id="UP000572377">
    <property type="component" value="Unassembled WGS sequence"/>
</dbReference>
<dbReference type="EMBL" id="JABFBC010000001">
    <property type="protein sequence ID" value="NNU79405.1"/>
    <property type="molecule type" value="Genomic_DNA"/>
</dbReference>
<gene>
    <name evidence="9" type="ORF">HMH01_03040</name>
</gene>
<keyword evidence="5 7" id="KW-0573">Peptidoglycan synthesis</keyword>
<dbReference type="PANTHER" id="PTHR36699">
    <property type="entry name" value="LD-TRANSPEPTIDASE"/>
    <property type="match status" value="1"/>
</dbReference>
<keyword evidence="10" id="KW-1185">Reference proteome</keyword>
<dbReference type="AlphaFoldDB" id="A0A849KW58"/>
<evidence type="ECO:0000256" key="7">
    <source>
        <dbReference type="PROSITE-ProRule" id="PRU01373"/>
    </source>
</evidence>
<evidence type="ECO:0000259" key="8">
    <source>
        <dbReference type="PROSITE" id="PS52029"/>
    </source>
</evidence>
<comment type="similarity">
    <text evidence="2">Belongs to the YkuD family.</text>
</comment>
<comment type="caution">
    <text evidence="9">The sequence shown here is derived from an EMBL/GenBank/DDBJ whole genome shotgun (WGS) entry which is preliminary data.</text>
</comment>
<reference evidence="9 10" key="1">
    <citation type="submission" date="2020-05" db="EMBL/GenBank/DDBJ databases">
        <title>Gimesia benthica sp. nov., a novel planctomycete isolated from a deep-sea water sample of the Northwest Indian Ocean.</title>
        <authorList>
            <person name="Wang J."/>
            <person name="Ruan C."/>
            <person name="Song L."/>
            <person name="Zhu Y."/>
            <person name="Li A."/>
            <person name="Zheng X."/>
            <person name="Wang L."/>
            <person name="Lu Z."/>
            <person name="Huang Y."/>
            <person name="Du W."/>
            <person name="Zhou Y."/>
            <person name="Huang L."/>
            <person name="Dai X."/>
        </authorList>
    </citation>
    <scope>NUCLEOTIDE SEQUENCE [LARGE SCALE GENOMIC DNA]</scope>
    <source>
        <strain evidence="9 10">YYQ-30</strain>
    </source>
</reference>
<dbReference type="UniPathway" id="UPA00219"/>
<evidence type="ECO:0000256" key="5">
    <source>
        <dbReference type="ARBA" id="ARBA00022984"/>
    </source>
</evidence>
<dbReference type="GO" id="GO:0071555">
    <property type="term" value="P:cell wall organization"/>
    <property type="evidence" value="ECO:0007669"/>
    <property type="project" value="UniProtKB-UniRule"/>
</dbReference>
<dbReference type="GO" id="GO:0008360">
    <property type="term" value="P:regulation of cell shape"/>
    <property type="evidence" value="ECO:0007669"/>
    <property type="project" value="UniProtKB-UniRule"/>
</dbReference>
<dbReference type="InterPro" id="IPR038063">
    <property type="entry name" value="Transpep_catalytic_dom"/>
</dbReference>
<evidence type="ECO:0000313" key="10">
    <source>
        <dbReference type="Proteomes" id="UP000572377"/>
    </source>
</evidence>
<dbReference type="GO" id="GO:0004180">
    <property type="term" value="F:carboxypeptidase activity"/>
    <property type="evidence" value="ECO:0007669"/>
    <property type="project" value="UniProtKB-ARBA"/>
</dbReference>
<sequence length="168" mass="18571">MTGPSATRRSLVLGLGALGLSACAGRDYSTLSRADHVYVLKEERRLYLMQSGKQIREFAIDLGFAPQGHKNLSGDGRTPEGEYFIDRKNPRSAYYLSLGINYPNQQDMEIARALNVDPGGDIFIHGEPNGFRGRLQRDWTAGCIAVRNPEVEEIYARVPMGTPVTILA</sequence>
<keyword evidence="6 7" id="KW-0961">Cell wall biogenesis/degradation</keyword>
<dbReference type="CDD" id="cd16913">
    <property type="entry name" value="YkuD_like"/>
    <property type="match status" value="1"/>
</dbReference>
<dbReference type="GO" id="GO:0016740">
    <property type="term" value="F:transferase activity"/>
    <property type="evidence" value="ECO:0007669"/>
    <property type="project" value="UniProtKB-KW"/>
</dbReference>
<evidence type="ECO:0000256" key="3">
    <source>
        <dbReference type="ARBA" id="ARBA00022679"/>
    </source>
</evidence>
<keyword evidence="3" id="KW-0808">Transferase</keyword>
<comment type="pathway">
    <text evidence="1 7">Cell wall biogenesis; peptidoglycan biosynthesis.</text>
</comment>
<feature type="domain" description="L,D-TPase catalytic" evidence="8">
    <location>
        <begin position="35"/>
        <end position="167"/>
    </location>
</feature>
<name>A0A849KW58_9RHOB</name>
<dbReference type="RefSeq" id="WP_171322339.1">
    <property type="nucleotide sequence ID" value="NZ_JABFBC010000001.1"/>
</dbReference>
<feature type="active site" description="Nucleophile" evidence="7">
    <location>
        <position position="143"/>
    </location>
</feature>
<evidence type="ECO:0000313" key="9">
    <source>
        <dbReference type="EMBL" id="NNU79405.1"/>
    </source>
</evidence>
<proteinExistence type="inferred from homology"/>
<protein>
    <submittedName>
        <fullName evidence="9">L,D-transpeptidase family protein</fullName>
    </submittedName>
</protein>
<evidence type="ECO:0000256" key="4">
    <source>
        <dbReference type="ARBA" id="ARBA00022960"/>
    </source>
</evidence>
<dbReference type="InterPro" id="IPR005490">
    <property type="entry name" value="LD_TPept_cat_dom"/>
</dbReference>
<dbReference type="Pfam" id="PF03734">
    <property type="entry name" value="YkuD"/>
    <property type="match status" value="1"/>
</dbReference>
<accession>A0A849KW58</accession>
<keyword evidence="4 7" id="KW-0133">Cell shape</keyword>
<organism evidence="9 10">
    <name type="scientific">Halovulum dunhuangense</name>
    <dbReference type="NCBI Taxonomy" id="1505036"/>
    <lineage>
        <taxon>Bacteria</taxon>
        <taxon>Pseudomonadati</taxon>
        <taxon>Pseudomonadota</taxon>
        <taxon>Alphaproteobacteria</taxon>
        <taxon>Rhodobacterales</taxon>
        <taxon>Paracoccaceae</taxon>
        <taxon>Halovulum</taxon>
    </lineage>
</organism>